<name>A0A0L0T3X5_ALLM3</name>
<evidence type="ECO:0000313" key="2">
    <source>
        <dbReference type="Proteomes" id="UP000054350"/>
    </source>
</evidence>
<keyword evidence="2" id="KW-1185">Reference proteome</keyword>
<reference evidence="2" key="2">
    <citation type="submission" date="2009-11" db="EMBL/GenBank/DDBJ databases">
        <title>The Genome Sequence of Allomyces macrogynus strain ATCC 38327.</title>
        <authorList>
            <consortium name="The Broad Institute Genome Sequencing Platform"/>
            <person name="Russ C."/>
            <person name="Cuomo C."/>
            <person name="Shea T."/>
            <person name="Young S.K."/>
            <person name="Zeng Q."/>
            <person name="Koehrsen M."/>
            <person name="Haas B."/>
            <person name="Borodovsky M."/>
            <person name="Guigo R."/>
            <person name="Alvarado L."/>
            <person name="Berlin A."/>
            <person name="Borenstein D."/>
            <person name="Chen Z."/>
            <person name="Engels R."/>
            <person name="Freedman E."/>
            <person name="Gellesch M."/>
            <person name="Goldberg J."/>
            <person name="Griggs A."/>
            <person name="Gujja S."/>
            <person name="Heiman D."/>
            <person name="Hepburn T."/>
            <person name="Howarth C."/>
            <person name="Jen D."/>
            <person name="Larson L."/>
            <person name="Lewis B."/>
            <person name="Mehta T."/>
            <person name="Park D."/>
            <person name="Pearson M."/>
            <person name="Roberts A."/>
            <person name="Saif S."/>
            <person name="Shenoy N."/>
            <person name="Sisk P."/>
            <person name="Stolte C."/>
            <person name="Sykes S."/>
            <person name="Walk T."/>
            <person name="White J."/>
            <person name="Yandava C."/>
            <person name="Burger G."/>
            <person name="Gray M.W."/>
            <person name="Holland P.W.H."/>
            <person name="King N."/>
            <person name="Lang F.B.F."/>
            <person name="Roger A.J."/>
            <person name="Ruiz-Trillo I."/>
            <person name="Lander E."/>
            <person name="Nusbaum C."/>
        </authorList>
    </citation>
    <scope>NUCLEOTIDE SEQUENCE [LARGE SCALE GENOMIC DNA]</scope>
    <source>
        <strain evidence="2">ATCC 38327</strain>
    </source>
</reference>
<dbReference type="InterPro" id="IPR015915">
    <property type="entry name" value="Kelch-typ_b-propeller"/>
</dbReference>
<dbReference type="AlphaFoldDB" id="A0A0L0T3X5"/>
<protein>
    <submittedName>
        <fullName evidence="1">Uncharacterized protein</fullName>
    </submittedName>
</protein>
<gene>
    <name evidence="1" type="ORF">AMAG_14064</name>
</gene>
<dbReference type="OrthoDB" id="10528854at2759"/>
<dbReference type="Proteomes" id="UP000054350">
    <property type="component" value="Unassembled WGS sequence"/>
</dbReference>
<proteinExistence type="predicted"/>
<organism evidence="1 2">
    <name type="scientific">Allomyces macrogynus (strain ATCC 38327)</name>
    <name type="common">Allomyces javanicus var. macrogynus</name>
    <dbReference type="NCBI Taxonomy" id="578462"/>
    <lineage>
        <taxon>Eukaryota</taxon>
        <taxon>Fungi</taxon>
        <taxon>Fungi incertae sedis</taxon>
        <taxon>Blastocladiomycota</taxon>
        <taxon>Blastocladiomycetes</taxon>
        <taxon>Blastocladiales</taxon>
        <taxon>Blastocladiaceae</taxon>
        <taxon>Allomyces</taxon>
    </lineage>
</organism>
<sequence>MVRPRYHHCTDVSQERFLIHIGGLQTSRPYVLVEYTDLSTNRAQIGTIINPSNGPPRIYAGCVYLEGNVIVYVGGRENSVNGMNGTVYAPFLSLLQIQEPGSGMLQFKWVTGTSMPTPEPRKGDDVAKAHPRRPVMTSTFVFARKRRLDAFAPLSDLDEPAEVDSVLAKLVSADPSADPLFLPGNAYPLAGDAKAIGAAECDNADRAVESTLDRLYLPGAVMAAPD</sequence>
<dbReference type="SUPFAM" id="SSF117281">
    <property type="entry name" value="Kelch motif"/>
    <property type="match status" value="1"/>
</dbReference>
<evidence type="ECO:0000313" key="1">
    <source>
        <dbReference type="EMBL" id="KNE69498.1"/>
    </source>
</evidence>
<dbReference type="Gene3D" id="2.120.10.80">
    <property type="entry name" value="Kelch-type beta propeller"/>
    <property type="match status" value="1"/>
</dbReference>
<accession>A0A0L0T3X5</accession>
<dbReference type="VEuPathDB" id="FungiDB:AMAG_14064"/>
<reference evidence="1 2" key="1">
    <citation type="submission" date="2009-11" db="EMBL/GenBank/DDBJ databases">
        <title>Annotation of Allomyces macrogynus ATCC 38327.</title>
        <authorList>
            <consortium name="The Broad Institute Genome Sequencing Platform"/>
            <person name="Russ C."/>
            <person name="Cuomo C."/>
            <person name="Burger G."/>
            <person name="Gray M.W."/>
            <person name="Holland P.W.H."/>
            <person name="King N."/>
            <person name="Lang F.B.F."/>
            <person name="Roger A.J."/>
            <person name="Ruiz-Trillo I."/>
            <person name="Young S.K."/>
            <person name="Zeng Q."/>
            <person name="Gargeya S."/>
            <person name="Fitzgerald M."/>
            <person name="Haas B."/>
            <person name="Abouelleil A."/>
            <person name="Alvarado L."/>
            <person name="Arachchi H.M."/>
            <person name="Berlin A."/>
            <person name="Chapman S.B."/>
            <person name="Gearin G."/>
            <person name="Goldberg J."/>
            <person name="Griggs A."/>
            <person name="Gujja S."/>
            <person name="Hansen M."/>
            <person name="Heiman D."/>
            <person name="Howarth C."/>
            <person name="Larimer J."/>
            <person name="Lui A."/>
            <person name="MacDonald P.J.P."/>
            <person name="McCowen C."/>
            <person name="Montmayeur A."/>
            <person name="Murphy C."/>
            <person name="Neiman D."/>
            <person name="Pearson M."/>
            <person name="Priest M."/>
            <person name="Roberts A."/>
            <person name="Saif S."/>
            <person name="Shea T."/>
            <person name="Sisk P."/>
            <person name="Stolte C."/>
            <person name="Sykes S."/>
            <person name="Wortman J."/>
            <person name="Nusbaum C."/>
            <person name="Birren B."/>
        </authorList>
    </citation>
    <scope>NUCLEOTIDE SEQUENCE [LARGE SCALE GENOMIC DNA]</scope>
    <source>
        <strain evidence="1 2">ATCC 38327</strain>
    </source>
</reference>
<dbReference type="EMBL" id="GG745361">
    <property type="protein sequence ID" value="KNE69498.1"/>
    <property type="molecule type" value="Genomic_DNA"/>
</dbReference>